<dbReference type="Proteomes" id="UP001177023">
    <property type="component" value="Unassembled WGS sequence"/>
</dbReference>
<protein>
    <submittedName>
        <fullName evidence="1">Uncharacterized protein</fullName>
    </submittedName>
</protein>
<dbReference type="AlphaFoldDB" id="A0AA36CNX2"/>
<feature type="non-terminal residue" evidence="1">
    <location>
        <position position="1"/>
    </location>
</feature>
<organism evidence="1 2">
    <name type="scientific">Mesorhabditis spiculigera</name>
    <dbReference type="NCBI Taxonomy" id="96644"/>
    <lineage>
        <taxon>Eukaryota</taxon>
        <taxon>Metazoa</taxon>
        <taxon>Ecdysozoa</taxon>
        <taxon>Nematoda</taxon>
        <taxon>Chromadorea</taxon>
        <taxon>Rhabditida</taxon>
        <taxon>Rhabditina</taxon>
        <taxon>Rhabditomorpha</taxon>
        <taxon>Rhabditoidea</taxon>
        <taxon>Rhabditidae</taxon>
        <taxon>Mesorhabditinae</taxon>
        <taxon>Mesorhabditis</taxon>
    </lineage>
</organism>
<keyword evidence="2" id="KW-1185">Reference proteome</keyword>
<sequence length="84" mass="9527">MSGFRSRTREECAAFFAASNKAQKRIQAAFAGDDPLDVEANRWPKKNSRIITDRFAATERAELALKQWSKQAPYHLAAHPREGH</sequence>
<dbReference type="EMBL" id="CATQJA010002590">
    <property type="protein sequence ID" value="CAJ0572075.1"/>
    <property type="molecule type" value="Genomic_DNA"/>
</dbReference>
<proteinExistence type="predicted"/>
<evidence type="ECO:0000313" key="1">
    <source>
        <dbReference type="EMBL" id="CAJ0572075.1"/>
    </source>
</evidence>
<comment type="caution">
    <text evidence="1">The sequence shown here is derived from an EMBL/GenBank/DDBJ whole genome shotgun (WGS) entry which is preliminary data.</text>
</comment>
<reference evidence="1" key="1">
    <citation type="submission" date="2023-06" db="EMBL/GenBank/DDBJ databases">
        <authorList>
            <person name="Delattre M."/>
        </authorList>
    </citation>
    <scope>NUCLEOTIDE SEQUENCE</scope>
    <source>
        <strain evidence="1">AF72</strain>
    </source>
</reference>
<gene>
    <name evidence="1" type="ORF">MSPICULIGERA_LOCUS10469</name>
</gene>
<evidence type="ECO:0000313" key="2">
    <source>
        <dbReference type="Proteomes" id="UP001177023"/>
    </source>
</evidence>
<accession>A0AA36CNX2</accession>
<name>A0AA36CNX2_9BILA</name>